<accession>A0A023DJM1</accession>
<dbReference type="PANTHER" id="PTHR30349:SF41">
    <property type="entry name" value="INTEGRASE_RECOMBINASE PROTEIN MJ0367-RELATED"/>
    <property type="match status" value="1"/>
</dbReference>
<dbReference type="GO" id="GO:0006310">
    <property type="term" value="P:DNA recombination"/>
    <property type="evidence" value="ECO:0007669"/>
    <property type="project" value="UniProtKB-KW"/>
</dbReference>
<comment type="similarity">
    <text evidence="1">Belongs to the 'phage' integrase family.</text>
</comment>
<gene>
    <name evidence="8" type="ORF">GCA01S_071_00110</name>
</gene>
<dbReference type="Pfam" id="PF02899">
    <property type="entry name" value="Phage_int_SAM_1"/>
    <property type="match status" value="1"/>
</dbReference>
<dbReference type="RefSeq" id="WP_042411759.1">
    <property type="nucleotide sequence ID" value="NZ_BAWO01000071.1"/>
</dbReference>
<feature type="domain" description="Tyr recombinase" evidence="6">
    <location>
        <begin position="131"/>
        <end position="329"/>
    </location>
</feature>
<dbReference type="SUPFAM" id="SSF56349">
    <property type="entry name" value="DNA breaking-rejoining enzymes"/>
    <property type="match status" value="1"/>
</dbReference>
<dbReference type="InterPro" id="IPR013762">
    <property type="entry name" value="Integrase-like_cat_sf"/>
</dbReference>
<dbReference type="GO" id="GO:0015074">
    <property type="term" value="P:DNA integration"/>
    <property type="evidence" value="ECO:0007669"/>
    <property type="project" value="UniProtKB-KW"/>
</dbReference>
<dbReference type="CDD" id="cd00397">
    <property type="entry name" value="DNA_BRE_C"/>
    <property type="match status" value="1"/>
</dbReference>
<dbReference type="InterPro" id="IPR002104">
    <property type="entry name" value="Integrase_catalytic"/>
</dbReference>
<proteinExistence type="inferred from homology"/>
<dbReference type="InterPro" id="IPR010998">
    <property type="entry name" value="Integrase_recombinase_N"/>
</dbReference>
<dbReference type="PANTHER" id="PTHR30349">
    <property type="entry name" value="PHAGE INTEGRASE-RELATED"/>
    <property type="match status" value="1"/>
</dbReference>
<feature type="domain" description="Core-binding (CB)" evidence="7">
    <location>
        <begin position="21"/>
        <end position="109"/>
    </location>
</feature>
<keyword evidence="9" id="KW-1185">Reference proteome</keyword>
<evidence type="ECO:0000256" key="2">
    <source>
        <dbReference type="ARBA" id="ARBA00022908"/>
    </source>
</evidence>
<evidence type="ECO:0000256" key="5">
    <source>
        <dbReference type="PROSITE-ProRule" id="PRU01248"/>
    </source>
</evidence>
<evidence type="ECO:0000256" key="4">
    <source>
        <dbReference type="ARBA" id="ARBA00023172"/>
    </source>
</evidence>
<reference evidence="8 9" key="1">
    <citation type="submission" date="2014-04" db="EMBL/GenBank/DDBJ databases">
        <title>Whole genome shotgun sequence of Geobacillus caldoxylosilyticus NBRC 107762.</title>
        <authorList>
            <person name="Hosoyama A."/>
            <person name="Hosoyama Y."/>
            <person name="Katano-Makiyama Y."/>
            <person name="Tsuchikane K."/>
            <person name="Ohji S."/>
            <person name="Ichikawa N."/>
            <person name="Yamazoe A."/>
            <person name="Fujita N."/>
        </authorList>
    </citation>
    <scope>NUCLEOTIDE SEQUENCE [LARGE SCALE GENOMIC DNA]</scope>
    <source>
        <strain evidence="8 9">NBRC 107762</strain>
    </source>
</reference>
<dbReference type="InterPro" id="IPR011010">
    <property type="entry name" value="DNA_brk_join_enz"/>
</dbReference>
<name>A0A023DJM1_9BACL</name>
<keyword evidence="2" id="KW-0229">DNA integration</keyword>
<dbReference type="InterPro" id="IPR044068">
    <property type="entry name" value="CB"/>
</dbReference>
<dbReference type="Pfam" id="PF00589">
    <property type="entry name" value="Phage_integrase"/>
    <property type="match status" value="1"/>
</dbReference>
<dbReference type="InterPro" id="IPR004107">
    <property type="entry name" value="Integrase_SAM-like_N"/>
</dbReference>
<evidence type="ECO:0000256" key="1">
    <source>
        <dbReference type="ARBA" id="ARBA00008857"/>
    </source>
</evidence>
<keyword evidence="4" id="KW-0233">DNA recombination</keyword>
<evidence type="ECO:0000313" key="9">
    <source>
        <dbReference type="Proteomes" id="UP000023561"/>
    </source>
</evidence>
<evidence type="ECO:0000259" key="7">
    <source>
        <dbReference type="PROSITE" id="PS51900"/>
    </source>
</evidence>
<evidence type="ECO:0000259" key="6">
    <source>
        <dbReference type="PROSITE" id="PS51898"/>
    </source>
</evidence>
<dbReference type="OrthoDB" id="2756169at2"/>
<dbReference type="AlphaFoldDB" id="A0A023DJM1"/>
<comment type="caution">
    <text evidence="8">The sequence shown here is derived from an EMBL/GenBank/DDBJ whole genome shotgun (WGS) entry which is preliminary data.</text>
</comment>
<dbReference type="PROSITE" id="PS51900">
    <property type="entry name" value="CB"/>
    <property type="match status" value="1"/>
</dbReference>
<evidence type="ECO:0008006" key="10">
    <source>
        <dbReference type="Google" id="ProtNLM"/>
    </source>
</evidence>
<dbReference type="EMBL" id="BAWO01000071">
    <property type="protein sequence ID" value="GAJ41472.1"/>
    <property type="molecule type" value="Genomic_DNA"/>
</dbReference>
<organism evidence="8 9">
    <name type="scientific">Parageobacillus caldoxylosilyticus NBRC 107762</name>
    <dbReference type="NCBI Taxonomy" id="1220594"/>
    <lineage>
        <taxon>Bacteria</taxon>
        <taxon>Bacillati</taxon>
        <taxon>Bacillota</taxon>
        <taxon>Bacilli</taxon>
        <taxon>Bacillales</taxon>
        <taxon>Anoxybacillaceae</taxon>
        <taxon>Saccharococcus</taxon>
    </lineage>
</organism>
<dbReference type="Proteomes" id="UP000023561">
    <property type="component" value="Unassembled WGS sequence"/>
</dbReference>
<dbReference type="Gene3D" id="1.10.443.10">
    <property type="entry name" value="Intergrase catalytic core"/>
    <property type="match status" value="1"/>
</dbReference>
<protein>
    <recommendedName>
        <fullName evidence="10">Recombinase</fullName>
    </recommendedName>
</protein>
<evidence type="ECO:0000313" key="8">
    <source>
        <dbReference type="EMBL" id="GAJ41472.1"/>
    </source>
</evidence>
<dbReference type="InterPro" id="IPR050090">
    <property type="entry name" value="Tyrosine_recombinase_XerCD"/>
</dbReference>
<evidence type="ECO:0000256" key="3">
    <source>
        <dbReference type="ARBA" id="ARBA00023125"/>
    </source>
</evidence>
<keyword evidence="3 5" id="KW-0238">DNA-binding</keyword>
<dbReference type="GO" id="GO:0003677">
    <property type="term" value="F:DNA binding"/>
    <property type="evidence" value="ECO:0007669"/>
    <property type="project" value="UniProtKB-UniRule"/>
</dbReference>
<sequence length="394" mass="45635">MVNELLTVKKTDIQQSLEDLMNMETTISDSLIHMKEHRYWAQSTFESYKNDVKTFEEFLMDNNLDPVLKNGERLAIVNQWIKHQKENGVAFKTISRRIASLSSIYGFYQSLGIVHSNPFKAVRVPSPHSGSYSAVMDMDQLKQVYVAIQDLKKEGVDIEIPIKLLMFTGLRNQALCSLKVRDVEFDEELIVYNSGVYNSKHKVQFLPLPPKFLNSLREYIKENGLTSDDPLCYGIKGLALQNKQLNRMTDKICEYLGWEGERRVTPHGFRYSIATLLDEKGVSKDTIQYLLGHSETESIKFYLRRDKRKIYQIKKVLTEIENELEEHLTHVTHAKAAVSDTHEQIQITHSHAEEFAQPKSLPFSEDFLMKLAVQNPEIFERIMSLHYQNQKKAT</sequence>
<dbReference type="PROSITE" id="PS51898">
    <property type="entry name" value="TYR_RECOMBINASE"/>
    <property type="match status" value="1"/>
</dbReference>
<dbReference type="Gene3D" id="1.10.150.130">
    <property type="match status" value="1"/>
</dbReference>